<evidence type="ECO:0000256" key="7">
    <source>
        <dbReference type="PROSITE-ProRule" id="PRU00042"/>
    </source>
</evidence>
<sequence>RPSLCQEGGQRSSWNSELAEKSHGVEKPHRFLECGKDFSYKSILKKHHRIHTGEKPSERGECRKIFRDSSGLNWHQVIH</sequence>
<comment type="caution">
    <text evidence="10">The sequence shown here is derived from an EMBL/GenBank/DDBJ whole genome shotgun (WGS) entry which is preliminary data.</text>
</comment>
<dbReference type="SUPFAM" id="SSF57667">
    <property type="entry name" value="beta-beta-alpha zinc fingers"/>
    <property type="match status" value="1"/>
</dbReference>
<evidence type="ECO:0000256" key="3">
    <source>
        <dbReference type="ARBA" id="ARBA00022737"/>
    </source>
</evidence>
<organism evidence="10 11">
    <name type="scientific">Donacobius atricapilla</name>
    <dbReference type="NCBI Taxonomy" id="237420"/>
    <lineage>
        <taxon>Eukaryota</taxon>
        <taxon>Metazoa</taxon>
        <taxon>Chordata</taxon>
        <taxon>Craniata</taxon>
        <taxon>Vertebrata</taxon>
        <taxon>Euteleostomi</taxon>
        <taxon>Archelosauria</taxon>
        <taxon>Archosauria</taxon>
        <taxon>Dinosauria</taxon>
        <taxon>Saurischia</taxon>
        <taxon>Theropoda</taxon>
        <taxon>Coelurosauria</taxon>
        <taxon>Aves</taxon>
        <taxon>Neognathae</taxon>
        <taxon>Neoaves</taxon>
        <taxon>Telluraves</taxon>
        <taxon>Australaves</taxon>
        <taxon>Passeriformes</taxon>
        <taxon>Mimidae</taxon>
        <taxon>Donacobius</taxon>
    </lineage>
</organism>
<evidence type="ECO:0000256" key="1">
    <source>
        <dbReference type="ARBA" id="ARBA00004123"/>
    </source>
</evidence>
<proteinExistence type="predicted"/>
<reference evidence="10" key="1">
    <citation type="submission" date="2019-09" db="EMBL/GenBank/DDBJ databases">
        <title>Bird 10,000 Genomes (B10K) Project - Family phase.</title>
        <authorList>
            <person name="Zhang G."/>
        </authorList>
    </citation>
    <scope>NUCLEOTIDE SEQUENCE</scope>
    <source>
        <strain evidence="10">B10K-DU-001-63</strain>
        <tissue evidence="10">Muscle</tissue>
    </source>
</reference>
<protein>
    <submittedName>
        <fullName evidence="10">ZN208 protein</fullName>
    </submittedName>
</protein>
<accession>A0A851JY23</accession>
<dbReference type="FunFam" id="3.30.160.60:FF:002343">
    <property type="entry name" value="Zinc finger protein 33A"/>
    <property type="match status" value="1"/>
</dbReference>
<evidence type="ECO:0000313" key="10">
    <source>
        <dbReference type="EMBL" id="NXB80398.1"/>
    </source>
</evidence>
<keyword evidence="6" id="KW-0539">Nucleus</keyword>
<evidence type="ECO:0000256" key="4">
    <source>
        <dbReference type="ARBA" id="ARBA00022771"/>
    </source>
</evidence>
<evidence type="ECO:0000256" key="2">
    <source>
        <dbReference type="ARBA" id="ARBA00022723"/>
    </source>
</evidence>
<dbReference type="EMBL" id="WBMY01015372">
    <property type="protein sequence ID" value="NXB80398.1"/>
    <property type="molecule type" value="Genomic_DNA"/>
</dbReference>
<feature type="region of interest" description="Disordered" evidence="8">
    <location>
        <begin position="1"/>
        <end position="23"/>
    </location>
</feature>
<keyword evidence="3" id="KW-0677">Repeat</keyword>
<dbReference type="GO" id="GO:0000981">
    <property type="term" value="F:DNA-binding transcription factor activity, RNA polymerase II-specific"/>
    <property type="evidence" value="ECO:0007669"/>
    <property type="project" value="TreeGrafter"/>
</dbReference>
<dbReference type="PROSITE" id="PS50157">
    <property type="entry name" value="ZINC_FINGER_C2H2_2"/>
    <property type="match status" value="1"/>
</dbReference>
<dbReference type="InterPro" id="IPR013087">
    <property type="entry name" value="Znf_C2H2_type"/>
</dbReference>
<gene>
    <name evidence="10" type="primary">Znf208</name>
    <name evidence="10" type="ORF">DONATR_R00016</name>
</gene>
<keyword evidence="11" id="KW-1185">Reference proteome</keyword>
<evidence type="ECO:0000256" key="8">
    <source>
        <dbReference type="SAM" id="MobiDB-lite"/>
    </source>
</evidence>
<dbReference type="Proteomes" id="UP000660704">
    <property type="component" value="Unassembled WGS sequence"/>
</dbReference>
<comment type="subcellular location">
    <subcellularLocation>
        <location evidence="1">Nucleus</location>
    </subcellularLocation>
</comment>
<evidence type="ECO:0000313" key="11">
    <source>
        <dbReference type="Proteomes" id="UP000660704"/>
    </source>
</evidence>
<evidence type="ECO:0000259" key="9">
    <source>
        <dbReference type="PROSITE" id="PS50157"/>
    </source>
</evidence>
<evidence type="ECO:0000256" key="5">
    <source>
        <dbReference type="ARBA" id="ARBA00022833"/>
    </source>
</evidence>
<dbReference type="Gene3D" id="3.30.160.60">
    <property type="entry name" value="Classic Zinc Finger"/>
    <property type="match status" value="2"/>
</dbReference>
<dbReference type="InterPro" id="IPR036236">
    <property type="entry name" value="Znf_C2H2_sf"/>
</dbReference>
<keyword evidence="5" id="KW-0862">Zinc</keyword>
<dbReference type="PANTHER" id="PTHR23226:SF416">
    <property type="entry name" value="FI01424P"/>
    <property type="match status" value="1"/>
</dbReference>
<feature type="non-terminal residue" evidence="10">
    <location>
        <position position="79"/>
    </location>
</feature>
<evidence type="ECO:0000256" key="6">
    <source>
        <dbReference type="ARBA" id="ARBA00023242"/>
    </source>
</evidence>
<name>A0A851JY23_9PASS</name>
<dbReference type="GO" id="GO:0000978">
    <property type="term" value="F:RNA polymerase II cis-regulatory region sequence-specific DNA binding"/>
    <property type="evidence" value="ECO:0007669"/>
    <property type="project" value="TreeGrafter"/>
</dbReference>
<dbReference type="AlphaFoldDB" id="A0A851JY23"/>
<dbReference type="PANTHER" id="PTHR23226">
    <property type="entry name" value="ZINC FINGER AND SCAN DOMAIN-CONTAINING"/>
    <property type="match status" value="1"/>
</dbReference>
<keyword evidence="4 7" id="KW-0863">Zinc-finger</keyword>
<feature type="non-terminal residue" evidence="10">
    <location>
        <position position="1"/>
    </location>
</feature>
<keyword evidence="2" id="KW-0479">Metal-binding</keyword>
<dbReference type="GO" id="GO:0008270">
    <property type="term" value="F:zinc ion binding"/>
    <property type="evidence" value="ECO:0007669"/>
    <property type="project" value="UniProtKB-KW"/>
</dbReference>
<dbReference type="GO" id="GO:0005634">
    <property type="term" value="C:nucleus"/>
    <property type="evidence" value="ECO:0007669"/>
    <property type="project" value="UniProtKB-SubCell"/>
</dbReference>
<feature type="domain" description="C2H2-type" evidence="9">
    <location>
        <begin position="29"/>
        <end position="56"/>
    </location>
</feature>